<comment type="caution">
    <text evidence="1">The sequence shown here is derived from an EMBL/GenBank/DDBJ whole genome shotgun (WGS) entry which is preliminary data.</text>
</comment>
<proteinExistence type="predicted"/>
<evidence type="ECO:0000313" key="1">
    <source>
        <dbReference type="EMBL" id="MBG0738654.1"/>
    </source>
</evidence>
<accession>A0A931CPK1</accession>
<gene>
    <name evidence="1" type="ORF">IV500_04365</name>
</gene>
<dbReference type="RefSeq" id="WP_196395608.1">
    <property type="nucleotide sequence ID" value="NZ_JADNYM010000005.1"/>
</dbReference>
<dbReference type="Proteomes" id="UP000655366">
    <property type="component" value="Unassembled WGS sequence"/>
</dbReference>
<keyword evidence="2" id="KW-1185">Reference proteome</keyword>
<name>A0A931CPK1_9MICC</name>
<reference evidence="1 2" key="1">
    <citation type="submission" date="2020-11" db="EMBL/GenBank/DDBJ databases">
        <title>Arthrobacter antarcticus sp. nov., isolated from Antarctic Soil.</title>
        <authorList>
            <person name="Li J."/>
        </authorList>
    </citation>
    <scope>NUCLEOTIDE SEQUENCE [LARGE SCALE GENOMIC DNA]</scope>
    <source>
        <strain evidence="1 2">Z1-20</strain>
    </source>
</reference>
<dbReference type="EMBL" id="JADNYM010000005">
    <property type="protein sequence ID" value="MBG0738654.1"/>
    <property type="molecule type" value="Genomic_DNA"/>
</dbReference>
<organism evidence="1 2">
    <name type="scientific">Arthrobacter terrae</name>
    <dbReference type="NCBI Taxonomy" id="2935737"/>
    <lineage>
        <taxon>Bacteria</taxon>
        <taxon>Bacillati</taxon>
        <taxon>Actinomycetota</taxon>
        <taxon>Actinomycetes</taxon>
        <taxon>Micrococcales</taxon>
        <taxon>Micrococcaceae</taxon>
        <taxon>Arthrobacter</taxon>
    </lineage>
</organism>
<sequence length="258" mass="28076">MTSAPKITVEHLIKKGLLHPDAANKHRGKHERFNRILRSEGRVATEAQVTGFMTMFGGDLEDAVIGYLCTAAGVEDRDRLQIVSGLEFRFDSEAPNKRSIDLVIGRRDEDAPTTKGAKSWTPVVAVEAKFGAMVNGGHGYCPDDALGYSNQAICYALHTCVDDRLDGTVKYVWLGNPVDAEMLALYGPWGRKGIHRGDFDYQTVKDAFDDQELAKDKWKPATWPALGAAITTALNAQGLAAEAEAIVRFLRAGGPSAN</sequence>
<protein>
    <submittedName>
        <fullName evidence="1">Uncharacterized protein</fullName>
    </submittedName>
</protein>
<evidence type="ECO:0000313" key="2">
    <source>
        <dbReference type="Proteomes" id="UP000655366"/>
    </source>
</evidence>
<dbReference type="AlphaFoldDB" id="A0A931CPK1"/>